<comment type="caution">
    <text evidence="1">The sequence shown here is derived from an EMBL/GenBank/DDBJ whole genome shotgun (WGS) entry which is preliminary data.</text>
</comment>
<sequence length="124" mass="14579">MQPPGLFCFDWGEEKRFFPLNVCCERTIGKRKIVPGLKKTVSKKKPAVARNLMSGTELFCNFISCNYCKATMQNRRAVVLHVSIKLRFRLDDLRLVKLLVADLWLIFHFYEKYHQDISKRLVGR</sequence>
<evidence type="ECO:0000313" key="1">
    <source>
        <dbReference type="EMBL" id="OSQ37163.1"/>
    </source>
</evidence>
<dbReference type="EMBL" id="JFKA01000007">
    <property type="protein sequence ID" value="OSQ37163.1"/>
    <property type="molecule type" value="Genomic_DNA"/>
</dbReference>
<accession>A0A1Y2KXM1</accession>
<reference evidence="1 2" key="1">
    <citation type="submission" date="2014-03" db="EMBL/GenBank/DDBJ databases">
        <title>The draft genome sequence of Thalassospira mesophila JCM 18969.</title>
        <authorList>
            <person name="Lai Q."/>
            <person name="Shao Z."/>
        </authorList>
    </citation>
    <scope>NUCLEOTIDE SEQUENCE [LARGE SCALE GENOMIC DNA]</scope>
    <source>
        <strain evidence="1 2">JCM 18969</strain>
    </source>
</reference>
<dbReference type="STRING" id="1293891.TMES_15150"/>
<gene>
    <name evidence="1" type="ORF">TMES_15150</name>
</gene>
<organism evidence="1 2">
    <name type="scientific">Thalassospira mesophila</name>
    <dbReference type="NCBI Taxonomy" id="1293891"/>
    <lineage>
        <taxon>Bacteria</taxon>
        <taxon>Pseudomonadati</taxon>
        <taxon>Pseudomonadota</taxon>
        <taxon>Alphaproteobacteria</taxon>
        <taxon>Rhodospirillales</taxon>
        <taxon>Thalassospiraceae</taxon>
        <taxon>Thalassospira</taxon>
    </lineage>
</organism>
<keyword evidence="2" id="KW-1185">Reference proteome</keyword>
<dbReference type="Proteomes" id="UP000193391">
    <property type="component" value="Unassembled WGS sequence"/>
</dbReference>
<evidence type="ECO:0000313" key="2">
    <source>
        <dbReference type="Proteomes" id="UP000193391"/>
    </source>
</evidence>
<name>A0A1Y2KXM1_9PROT</name>
<protein>
    <submittedName>
        <fullName evidence="1">Uncharacterized protein</fullName>
    </submittedName>
</protein>
<proteinExistence type="predicted"/>
<dbReference type="AlphaFoldDB" id="A0A1Y2KXM1"/>